<feature type="chain" id="PRO_5035618968" evidence="1">
    <location>
        <begin position="23"/>
        <end position="102"/>
    </location>
</feature>
<evidence type="ECO:0000313" key="11">
    <source>
        <dbReference type="EMBL" id="CAF4211567.1"/>
    </source>
</evidence>
<proteinExistence type="predicted"/>
<reference evidence="8" key="1">
    <citation type="submission" date="2021-02" db="EMBL/GenBank/DDBJ databases">
        <authorList>
            <person name="Nowell W R."/>
        </authorList>
    </citation>
    <scope>NUCLEOTIDE SEQUENCE</scope>
</reference>
<evidence type="ECO:0000313" key="12">
    <source>
        <dbReference type="Proteomes" id="UP000663842"/>
    </source>
</evidence>
<dbReference type="EMBL" id="CAJNRG010008937">
    <property type="protein sequence ID" value="CAF2108563.1"/>
    <property type="molecule type" value="Genomic_DNA"/>
</dbReference>
<dbReference type="Proteomes" id="UP000663834">
    <property type="component" value="Unassembled WGS sequence"/>
</dbReference>
<dbReference type="Proteomes" id="UP000681967">
    <property type="component" value="Unassembled WGS sequence"/>
</dbReference>
<evidence type="ECO:0000313" key="2">
    <source>
        <dbReference type="EMBL" id="CAF1454500.1"/>
    </source>
</evidence>
<evidence type="ECO:0000313" key="3">
    <source>
        <dbReference type="EMBL" id="CAF1617474.1"/>
    </source>
</evidence>
<dbReference type="Proteomes" id="UP000663842">
    <property type="component" value="Unassembled WGS sequence"/>
</dbReference>
<evidence type="ECO:0000313" key="6">
    <source>
        <dbReference type="EMBL" id="CAF2108563.1"/>
    </source>
</evidence>
<dbReference type="Proteomes" id="UP000663856">
    <property type="component" value="Unassembled WGS sequence"/>
</dbReference>
<evidence type="ECO:0000313" key="7">
    <source>
        <dbReference type="EMBL" id="CAF3750010.1"/>
    </source>
</evidence>
<accession>A0A819M8M3</accession>
<comment type="caution">
    <text evidence="8">The sequence shown here is derived from an EMBL/GenBank/DDBJ whole genome shotgun (WGS) entry which is preliminary data.</text>
</comment>
<dbReference type="EMBL" id="CAJOBG010000066">
    <property type="protein sequence ID" value="CAF3750010.1"/>
    <property type="molecule type" value="Genomic_DNA"/>
</dbReference>
<dbReference type="Proteomes" id="UP000663866">
    <property type="component" value="Unassembled WGS sequence"/>
</dbReference>
<dbReference type="EMBL" id="CAJNRE010001424">
    <property type="protein sequence ID" value="CAF1943022.1"/>
    <property type="molecule type" value="Genomic_DNA"/>
</dbReference>
<dbReference type="EMBL" id="CAJOBJ010020571">
    <property type="protein sequence ID" value="CAF4211567.1"/>
    <property type="molecule type" value="Genomic_DNA"/>
</dbReference>
<dbReference type="Proteomes" id="UP000663887">
    <property type="component" value="Unassembled WGS sequence"/>
</dbReference>
<dbReference type="Proteomes" id="UP000663855">
    <property type="component" value="Unassembled WGS sequence"/>
</dbReference>
<dbReference type="Proteomes" id="UP000681720">
    <property type="component" value="Unassembled WGS sequence"/>
</dbReference>
<evidence type="ECO:0000313" key="5">
    <source>
        <dbReference type="EMBL" id="CAF2038673.1"/>
    </source>
</evidence>
<evidence type="ECO:0000313" key="13">
    <source>
        <dbReference type="Proteomes" id="UP000663866"/>
    </source>
</evidence>
<evidence type="ECO:0000313" key="9">
    <source>
        <dbReference type="EMBL" id="CAF4014774.1"/>
    </source>
</evidence>
<evidence type="ECO:0000313" key="8">
    <source>
        <dbReference type="EMBL" id="CAF3975681.1"/>
    </source>
</evidence>
<sequence>MVSLFNASLLGFFLFFIMAIQAKPLVESSYTSVGSKLPTNYQLLYELYKMLRVDPRLASVSNHDLIVFIYRNFIYSVNNDINSNRKKYSIRERHSELNNDSD</sequence>
<dbReference type="Proteomes" id="UP000676336">
    <property type="component" value="Unassembled WGS sequence"/>
</dbReference>
<dbReference type="EMBL" id="CAJNRF010002459">
    <property type="protein sequence ID" value="CAF2038673.1"/>
    <property type="molecule type" value="Genomic_DNA"/>
</dbReference>
<gene>
    <name evidence="10" type="ORF">BYL167_LOCUS20173</name>
    <name evidence="3" type="ORF">CJN711_LOCUS37424</name>
    <name evidence="11" type="ORF">GIL414_LOCUS22010</name>
    <name evidence="2" type="ORF">KQP761_LOCUS12176</name>
    <name evidence="4" type="ORF">MBJ925_LOCUS5503</name>
    <name evidence="7" type="ORF">OVN521_LOCUS1073</name>
    <name evidence="9" type="ORF">SMN809_LOCUS12676</name>
    <name evidence="8" type="ORF">UXM345_LOCUS14744</name>
    <name evidence="5" type="ORF">WKI299_LOCUS7977</name>
    <name evidence="6" type="ORF">XDN619_LOCUS20269</name>
</gene>
<dbReference type="AlphaFoldDB" id="A0A819M8M3"/>
<organism evidence="8 12">
    <name type="scientific">Rotaria magnacalcarata</name>
    <dbReference type="NCBI Taxonomy" id="392030"/>
    <lineage>
        <taxon>Eukaryota</taxon>
        <taxon>Metazoa</taxon>
        <taxon>Spiralia</taxon>
        <taxon>Gnathifera</taxon>
        <taxon>Rotifera</taxon>
        <taxon>Eurotatoria</taxon>
        <taxon>Bdelloidea</taxon>
        <taxon>Philodinida</taxon>
        <taxon>Philodinidae</taxon>
        <taxon>Rotaria</taxon>
    </lineage>
</organism>
<evidence type="ECO:0000313" key="4">
    <source>
        <dbReference type="EMBL" id="CAF1943022.1"/>
    </source>
</evidence>
<dbReference type="EMBL" id="CAJNOW010005592">
    <property type="protein sequence ID" value="CAF1454500.1"/>
    <property type="molecule type" value="Genomic_DNA"/>
</dbReference>
<feature type="signal peptide" evidence="1">
    <location>
        <begin position="1"/>
        <end position="22"/>
    </location>
</feature>
<name>A0A819M8M3_9BILA</name>
<keyword evidence="13" id="KW-1185">Reference proteome</keyword>
<dbReference type="EMBL" id="CAJOBI010004850">
    <property type="protein sequence ID" value="CAF4014774.1"/>
    <property type="molecule type" value="Genomic_DNA"/>
</dbReference>
<protein>
    <submittedName>
        <fullName evidence="8">Uncharacterized protein</fullName>
    </submittedName>
</protein>
<evidence type="ECO:0000313" key="10">
    <source>
        <dbReference type="EMBL" id="CAF4122938.1"/>
    </source>
</evidence>
<dbReference type="Proteomes" id="UP000663824">
    <property type="component" value="Unassembled WGS sequence"/>
</dbReference>
<dbReference type="EMBL" id="CAJOBH010008778">
    <property type="protein sequence ID" value="CAF4122938.1"/>
    <property type="molecule type" value="Genomic_DNA"/>
</dbReference>
<dbReference type="EMBL" id="CAJOBF010001696">
    <property type="protein sequence ID" value="CAF3975681.1"/>
    <property type="molecule type" value="Genomic_DNA"/>
</dbReference>
<evidence type="ECO:0000256" key="1">
    <source>
        <dbReference type="SAM" id="SignalP"/>
    </source>
</evidence>
<dbReference type="OrthoDB" id="10032060at2759"/>
<dbReference type="EMBL" id="CAJNOV010018185">
    <property type="protein sequence ID" value="CAF1617474.1"/>
    <property type="molecule type" value="Genomic_DNA"/>
</dbReference>
<keyword evidence="1" id="KW-0732">Signal</keyword>